<dbReference type="PANTHER" id="PTHR12215">
    <property type="entry name" value="PHOSPHOPANTETHEINE TRANSFERASE"/>
    <property type="match status" value="1"/>
</dbReference>
<keyword evidence="2 4" id="KW-0808">Transferase</keyword>
<evidence type="ECO:0000313" key="4">
    <source>
        <dbReference type="EMBL" id="MBP2018915.1"/>
    </source>
</evidence>
<dbReference type="SUPFAM" id="SSF56214">
    <property type="entry name" value="4'-phosphopantetheinyl transferase"/>
    <property type="match status" value="2"/>
</dbReference>
<dbReference type="InterPro" id="IPR050559">
    <property type="entry name" value="P-Pant_transferase_sf"/>
</dbReference>
<keyword evidence="5" id="KW-1185">Reference proteome</keyword>
<evidence type="ECO:0000313" key="5">
    <source>
        <dbReference type="Proteomes" id="UP001519289"/>
    </source>
</evidence>
<gene>
    <name evidence="4" type="ORF">J2Z79_002330</name>
</gene>
<dbReference type="InterPro" id="IPR008278">
    <property type="entry name" value="4-PPantetheinyl_Trfase_dom"/>
</dbReference>
<proteinExistence type="inferred from homology"/>
<dbReference type="Proteomes" id="UP001519289">
    <property type="component" value="Unassembled WGS sequence"/>
</dbReference>
<sequence>MAERAWAPPEEWPDLGAHEVHVWRLPLDLDAGRLGALWPLLSREEQLRARGSRTALLGSRFVAARGQLRQLLGRYLRQPPQAVRFRYGERGKPGIAHEEGIPLQFSLSHAGRWALVAASRGIRVGVDLEVVRPRRDLRRAADLVLSPAEAAGFARLPPEEQLQAFYRVWVRKEALVKGLGCGLAMPVRRLELCADGGLARVRLRRAPDPAWAAGWAVHDLPPIPGYAGALAAESLTLSLRTWQFSSGKVLRAGSDTAGRCRGGRRRI</sequence>
<dbReference type="Pfam" id="PF01648">
    <property type="entry name" value="ACPS"/>
    <property type="match status" value="1"/>
</dbReference>
<dbReference type="GO" id="GO:0016740">
    <property type="term" value="F:transferase activity"/>
    <property type="evidence" value="ECO:0007669"/>
    <property type="project" value="UniProtKB-KW"/>
</dbReference>
<organism evidence="4 5">
    <name type="scientific">Symbiobacterium terraclitae</name>
    <dbReference type="NCBI Taxonomy" id="557451"/>
    <lineage>
        <taxon>Bacteria</taxon>
        <taxon>Bacillati</taxon>
        <taxon>Bacillota</taxon>
        <taxon>Clostridia</taxon>
        <taxon>Eubacteriales</taxon>
        <taxon>Symbiobacteriaceae</taxon>
        <taxon>Symbiobacterium</taxon>
    </lineage>
</organism>
<dbReference type="RefSeq" id="WP_209467039.1">
    <property type="nucleotide sequence ID" value="NZ_JAGGLG010000019.1"/>
</dbReference>
<dbReference type="Gene3D" id="3.90.470.20">
    <property type="entry name" value="4'-phosphopantetheinyl transferase domain"/>
    <property type="match status" value="2"/>
</dbReference>
<name>A0ABS4JVF0_9FIRM</name>
<dbReference type="PANTHER" id="PTHR12215:SF10">
    <property type="entry name" value="L-AMINOADIPATE-SEMIALDEHYDE DEHYDROGENASE-PHOSPHOPANTETHEINYL TRANSFERASE"/>
    <property type="match status" value="1"/>
</dbReference>
<evidence type="ECO:0000259" key="3">
    <source>
        <dbReference type="Pfam" id="PF01648"/>
    </source>
</evidence>
<comment type="caution">
    <text evidence="4">The sequence shown here is derived from an EMBL/GenBank/DDBJ whole genome shotgun (WGS) entry which is preliminary data.</text>
</comment>
<evidence type="ECO:0000256" key="1">
    <source>
        <dbReference type="ARBA" id="ARBA00010990"/>
    </source>
</evidence>
<feature type="domain" description="4'-phosphopantetheinyl transferase" evidence="3">
    <location>
        <begin position="123"/>
        <end position="212"/>
    </location>
</feature>
<dbReference type="EMBL" id="JAGGLG010000019">
    <property type="protein sequence ID" value="MBP2018915.1"/>
    <property type="molecule type" value="Genomic_DNA"/>
</dbReference>
<dbReference type="EC" id="2.7.8.-" evidence="4"/>
<protein>
    <submittedName>
        <fullName evidence="4">4'-phosphopantetheinyl transferase</fullName>
        <ecNumber evidence="4">2.7.8.-</ecNumber>
    </submittedName>
</protein>
<accession>A0ABS4JVF0</accession>
<evidence type="ECO:0000256" key="2">
    <source>
        <dbReference type="ARBA" id="ARBA00022679"/>
    </source>
</evidence>
<dbReference type="InterPro" id="IPR037143">
    <property type="entry name" value="4-PPantetheinyl_Trfase_dom_sf"/>
</dbReference>
<reference evidence="4 5" key="1">
    <citation type="submission" date="2021-03" db="EMBL/GenBank/DDBJ databases">
        <title>Genomic Encyclopedia of Type Strains, Phase IV (KMG-IV): sequencing the most valuable type-strain genomes for metagenomic binning, comparative biology and taxonomic classification.</title>
        <authorList>
            <person name="Goeker M."/>
        </authorList>
    </citation>
    <scope>NUCLEOTIDE SEQUENCE [LARGE SCALE GENOMIC DNA]</scope>
    <source>
        <strain evidence="4 5">DSM 27138</strain>
    </source>
</reference>
<comment type="similarity">
    <text evidence="1">Belongs to the P-Pant transferase superfamily. Gsp/Sfp/HetI/AcpT family.</text>
</comment>